<evidence type="ECO:0000259" key="8">
    <source>
        <dbReference type="PROSITE" id="PS50110"/>
    </source>
</evidence>
<dbReference type="Pfam" id="PF02518">
    <property type="entry name" value="HATPase_c"/>
    <property type="match status" value="1"/>
</dbReference>
<dbReference type="GeneID" id="18613686"/>
<feature type="region of interest" description="Disordered" evidence="5">
    <location>
        <begin position="790"/>
        <end position="811"/>
    </location>
</feature>
<keyword evidence="6" id="KW-0812">Transmembrane</keyword>
<dbReference type="PROSITE" id="PS50109">
    <property type="entry name" value="HIS_KIN"/>
    <property type="match status" value="1"/>
</dbReference>
<evidence type="ECO:0000313" key="10">
    <source>
        <dbReference type="RefSeq" id="XP_007051091.2"/>
    </source>
</evidence>
<feature type="region of interest" description="Disordered" evidence="5">
    <location>
        <begin position="932"/>
        <end position="965"/>
    </location>
</feature>
<dbReference type="InterPro" id="IPR003661">
    <property type="entry name" value="HisK_dim/P_dom"/>
</dbReference>
<keyword evidence="10" id="KW-0808">Transferase</keyword>
<dbReference type="InterPro" id="IPR011006">
    <property type="entry name" value="CheY-like_superfamily"/>
</dbReference>
<dbReference type="Gene3D" id="3.30.565.10">
    <property type="entry name" value="Histidine kinase-like ATPase, C-terminal domain"/>
    <property type="match status" value="1"/>
</dbReference>
<dbReference type="CDD" id="cd17546">
    <property type="entry name" value="REC_hyHK_CKI1_RcsC-like"/>
    <property type="match status" value="1"/>
</dbReference>
<dbReference type="RefSeq" id="XP_007051091.2">
    <property type="nucleotide sequence ID" value="XM_007051029.2"/>
</dbReference>
<dbReference type="SMART" id="SM00388">
    <property type="entry name" value="HisKA"/>
    <property type="match status" value="1"/>
</dbReference>
<dbReference type="EC" id="2.7.13.3" evidence="2"/>
<feature type="modified residue" description="4-aspartylphosphate" evidence="4">
    <location>
        <position position="1064"/>
    </location>
</feature>
<dbReference type="PANTHER" id="PTHR43719">
    <property type="entry name" value="TWO-COMPONENT HISTIDINE KINASE"/>
    <property type="match status" value="1"/>
</dbReference>
<dbReference type="InterPro" id="IPR005467">
    <property type="entry name" value="His_kinase_dom"/>
</dbReference>
<dbReference type="PROSITE" id="PS50110">
    <property type="entry name" value="RESPONSE_REGULATORY"/>
    <property type="match status" value="1"/>
</dbReference>
<dbReference type="CDD" id="cd00082">
    <property type="entry name" value="HisKA"/>
    <property type="match status" value="1"/>
</dbReference>
<dbReference type="SMART" id="SM00387">
    <property type="entry name" value="HATPase_c"/>
    <property type="match status" value="1"/>
</dbReference>
<dbReference type="SUPFAM" id="SSF47384">
    <property type="entry name" value="Homodimeric domain of signal transducing histidine kinase"/>
    <property type="match status" value="1"/>
</dbReference>
<dbReference type="Gene3D" id="1.10.287.130">
    <property type="match status" value="1"/>
</dbReference>
<evidence type="ECO:0000256" key="2">
    <source>
        <dbReference type="ARBA" id="ARBA00012438"/>
    </source>
</evidence>
<evidence type="ECO:0000256" key="6">
    <source>
        <dbReference type="SAM" id="Phobius"/>
    </source>
</evidence>
<dbReference type="Pfam" id="PF00072">
    <property type="entry name" value="Response_reg"/>
    <property type="match status" value="1"/>
</dbReference>
<dbReference type="SUPFAM" id="SSF55874">
    <property type="entry name" value="ATPase domain of HSP90 chaperone/DNA topoisomerase II/histidine kinase"/>
    <property type="match status" value="1"/>
</dbReference>
<dbReference type="Gramene" id="Tc01v2_t026040.1">
    <property type="protein sequence ID" value="Tc01v2_p026040.1"/>
    <property type="gene ID" value="Tc01v2_g026040"/>
</dbReference>
<dbReference type="InterPro" id="IPR001789">
    <property type="entry name" value="Sig_transdc_resp-reg_receiver"/>
</dbReference>
<comment type="catalytic activity">
    <reaction evidence="1">
        <text>ATP + protein L-histidine = ADP + protein N-phospho-L-histidine.</text>
        <dbReference type="EC" id="2.7.13.3"/>
    </reaction>
</comment>
<dbReference type="PROSITE" id="PS51257">
    <property type="entry name" value="PROKAR_LIPOPROTEIN"/>
    <property type="match status" value="1"/>
</dbReference>
<evidence type="ECO:0000256" key="5">
    <source>
        <dbReference type="SAM" id="MobiDB-lite"/>
    </source>
</evidence>
<dbReference type="Gene3D" id="3.40.50.2300">
    <property type="match status" value="1"/>
</dbReference>
<feature type="region of interest" description="Disordered" evidence="5">
    <location>
        <begin position="676"/>
        <end position="726"/>
    </location>
</feature>
<dbReference type="InterPro" id="IPR036890">
    <property type="entry name" value="HATPase_C_sf"/>
</dbReference>
<dbReference type="Pfam" id="PF00512">
    <property type="entry name" value="HisKA"/>
    <property type="match status" value="1"/>
</dbReference>
<dbReference type="SUPFAM" id="SSF52172">
    <property type="entry name" value="CheY-like"/>
    <property type="match status" value="1"/>
</dbReference>
<name>A0AB32VRW8_THECC</name>
<evidence type="ECO:0000256" key="4">
    <source>
        <dbReference type="PROSITE-ProRule" id="PRU00169"/>
    </source>
</evidence>
<dbReference type="InterPro" id="IPR050956">
    <property type="entry name" value="2C_system_His_kinase"/>
</dbReference>
<feature type="compositionally biased region" description="Low complexity" evidence="5">
    <location>
        <begin position="793"/>
        <end position="803"/>
    </location>
</feature>
<feature type="transmembrane region" description="Helical" evidence="6">
    <location>
        <begin position="12"/>
        <end position="34"/>
    </location>
</feature>
<dbReference type="PANTHER" id="PTHR43719:SF75">
    <property type="entry name" value="HISTIDINE KINASE CKI1"/>
    <property type="match status" value="1"/>
</dbReference>
<keyword evidence="10" id="KW-0418">Kinase</keyword>
<dbReference type="Proteomes" id="UP000694886">
    <property type="component" value="Chromosome 1"/>
</dbReference>
<protein>
    <recommendedName>
        <fullName evidence="2">histidine kinase</fullName>
        <ecNumber evidence="2">2.7.13.3</ecNumber>
    </recommendedName>
</protein>
<proteinExistence type="predicted"/>
<evidence type="ECO:0000256" key="1">
    <source>
        <dbReference type="ARBA" id="ARBA00000085"/>
    </source>
</evidence>
<feature type="domain" description="Histidine kinase" evidence="7">
    <location>
        <begin position="407"/>
        <end position="673"/>
    </location>
</feature>
<dbReference type="SMART" id="SM00448">
    <property type="entry name" value="REC"/>
    <property type="match status" value="1"/>
</dbReference>
<dbReference type="AlphaFoldDB" id="A0AB32VRW8"/>
<dbReference type="InterPro" id="IPR004358">
    <property type="entry name" value="Sig_transdc_His_kin-like_C"/>
</dbReference>
<sequence length="1137" mass="125387">MKLSTFIVARPIFVFISLALLILLLSSLVISCWYKITRRIEDNVDLNTQNLYSGLLYEIESIANLVHPLNSSATKLARLLSRSVNQSEISFNEIETKVAPILFQALSTIPYISQISYVGLDGLLFSYYIDGNQTLSIYANSSLSSNSSSVKERKKNVWYKQPVDDNSGKLYGEAVRSHSLDVVNTSWFQTTLNDSKGYSSVEKGWNSAGDPLFLNSASIHGRGVVSLAFPVKRLTDIYAGIDLYGGSLSLATKDGKMLVDGIPNTKLISVNNSIALQFTKLDGEVVYAQNFTCTPRNDTSATYIMDIGEKKYCVHCSPVEISGVQSVYALALPHEGLVSLVHMNSKLSLILLVVMIVMVMISIFSFVLLMVRTAERKMCLHAKLIKQMEATQQAERKSMNKSLALAGASHDIRASLAGITGLIDLCLTDAAPRSDFEAYLKQMRNCAQDLLGLLNSILDTSKIEAGMMNLEEEEFNLAELLEHLVDLYHPVGMKKGIDVVLDPCDGSVIKFSQVKGDRGKLMQILSNLLSNAVKFTPEGHVSLRAWVQKPDIESAILASGRNGLHKYLSCLFHNINEARSDMEVITAVRQNPNSMEFVFEVDDTGKGIPKEKQQSVFENFVQVKETATGQVGTGLGLGIVQSLVRLLGGEIGIVDKEIGEKGSCFRFNVFFTTMETSSSGTEGEKESQGDPMLGGTQQHSGLTIHTPSPSSTVRTSSPRLPIRSPSTKLEGSQVVLLIQSDERRRISQKFMESLGISVLVVDRWESLPSALKKIKSKLISSHHSSRRLDLSSRSDISSTSSKDMPLSAMDGTEHKLPLNKRRGAPSFILLVIDANAGPFSELWRVVSEFRRGLHGICFKVVWLDKPTSRSINSISLEKERLDPDDEILLQPFHGSRLYQVIKLLPEFGGTLSQGISANLESSSATKNSYITARSRNPLHNEEIQEAASSSDERYRQKGFSSAPAHTHVRLNSKISPIHQLGQTEMKTDGAESSTKQPLSGKRILIAEDSTLLGKLATVIVRRLGANAEHCENGEEALKLVCNGLKDQRNDGGHYVLPYDYILMDCEMPIMNGYEATRRIRNEERRYGVHIPIIALTAHTSGVEASNTLQAGMDAHLGKPLNAEELMEAIENIHHKRM</sequence>
<evidence type="ECO:0000313" key="9">
    <source>
        <dbReference type="Proteomes" id="UP000694886"/>
    </source>
</evidence>
<accession>A0AB32VRW8</accession>
<feature type="compositionally biased region" description="Polar residues" evidence="5">
    <location>
        <begin position="695"/>
        <end position="705"/>
    </location>
</feature>
<reference evidence="10" key="2">
    <citation type="submission" date="2025-08" db="UniProtKB">
        <authorList>
            <consortium name="RefSeq"/>
        </authorList>
    </citation>
    <scope>IDENTIFICATION</scope>
</reference>
<dbReference type="InterPro" id="IPR003594">
    <property type="entry name" value="HATPase_dom"/>
</dbReference>
<feature type="domain" description="Response regulatory" evidence="8">
    <location>
        <begin position="1002"/>
        <end position="1133"/>
    </location>
</feature>
<dbReference type="KEGG" id="tcc:18613686"/>
<feature type="compositionally biased region" description="Low complexity" evidence="5">
    <location>
        <begin position="706"/>
        <end position="719"/>
    </location>
</feature>
<evidence type="ECO:0000259" key="7">
    <source>
        <dbReference type="PROSITE" id="PS50109"/>
    </source>
</evidence>
<dbReference type="GO" id="GO:0000155">
    <property type="term" value="F:phosphorelay sensor kinase activity"/>
    <property type="evidence" value="ECO:0007669"/>
    <property type="project" value="InterPro"/>
</dbReference>
<gene>
    <name evidence="10" type="primary">LOC18613686</name>
</gene>
<keyword evidence="6" id="KW-0472">Membrane</keyword>
<organism evidence="9 10">
    <name type="scientific">Theobroma cacao</name>
    <name type="common">Cacao</name>
    <name type="synonym">Cocoa</name>
    <dbReference type="NCBI Taxonomy" id="3641"/>
    <lineage>
        <taxon>Eukaryota</taxon>
        <taxon>Viridiplantae</taxon>
        <taxon>Streptophyta</taxon>
        <taxon>Embryophyta</taxon>
        <taxon>Tracheophyta</taxon>
        <taxon>Spermatophyta</taxon>
        <taxon>Magnoliopsida</taxon>
        <taxon>eudicotyledons</taxon>
        <taxon>Gunneridae</taxon>
        <taxon>Pentapetalae</taxon>
        <taxon>rosids</taxon>
        <taxon>malvids</taxon>
        <taxon>Malvales</taxon>
        <taxon>Malvaceae</taxon>
        <taxon>Byttnerioideae</taxon>
        <taxon>Theobroma</taxon>
    </lineage>
</organism>
<evidence type="ECO:0000256" key="3">
    <source>
        <dbReference type="ARBA" id="ARBA00022553"/>
    </source>
</evidence>
<keyword evidence="3 4" id="KW-0597">Phosphoprotein</keyword>
<dbReference type="InterPro" id="IPR036097">
    <property type="entry name" value="HisK_dim/P_sf"/>
</dbReference>
<feature type="transmembrane region" description="Helical" evidence="6">
    <location>
        <begin position="349"/>
        <end position="371"/>
    </location>
</feature>
<dbReference type="PRINTS" id="PR00344">
    <property type="entry name" value="BCTRLSENSOR"/>
</dbReference>
<reference evidence="9" key="1">
    <citation type="journal article" date="1997" name="Nucleic Acids Res.">
        <title>tRNAscan-SE: a program for improved detection of transfer RNA genes in genomic sequence.</title>
        <authorList>
            <person name="Lowe T.M."/>
            <person name="Eddy S.R."/>
        </authorList>
    </citation>
    <scope>NUCLEOTIDE SEQUENCE [LARGE SCALE GENOMIC DNA]</scope>
    <source>
        <strain evidence="9">r\B97-61/B2</strain>
    </source>
</reference>
<keyword evidence="6" id="KW-1133">Transmembrane helix</keyword>